<dbReference type="PANTHER" id="PTHR30136">
    <property type="entry name" value="HELIX-TURN-HELIX TRANSCRIPTIONAL REGULATOR, ICLR FAMILY"/>
    <property type="match status" value="1"/>
</dbReference>
<evidence type="ECO:0000256" key="1">
    <source>
        <dbReference type="ARBA" id="ARBA00023015"/>
    </source>
</evidence>
<keyword evidence="2" id="KW-0238">DNA-binding</keyword>
<dbReference type="Proteomes" id="UP001374803">
    <property type="component" value="Chromosome"/>
</dbReference>
<evidence type="ECO:0000259" key="4">
    <source>
        <dbReference type="PROSITE" id="PS51077"/>
    </source>
</evidence>
<feature type="domain" description="HTH iclR-type" evidence="4">
    <location>
        <begin position="24"/>
        <end position="86"/>
    </location>
</feature>
<evidence type="ECO:0000259" key="5">
    <source>
        <dbReference type="PROSITE" id="PS51078"/>
    </source>
</evidence>
<dbReference type="InterPro" id="IPR014757">
    <property type="entry name" value="Tscrpt_reg_IclR_C"/>
</dbReference>
<dbReference type="Gene3D" id="1.10.10.10">
    <property type="entry name" value="Winged helix-like DNA-binding domain superfamily/Winged helix DNA-binding domain"/>
    <property type="match status" value="1"/>
</dbReference>
<dbReference type="SMART" id="SM00346">
    <property type="entry name" value="HTH_ICLR"/>
    <property type="match status" value="1"/>
</dbReference>
<dbReference type="PANTHER" id="PTHR30136:SF33">
    <property type="entry name" value="TRANSCRIPTIONAL REGULATORY PROTEIN"/>
    <property type="match status" value="1"/>
</dbReference>
<proteinExistence type="predicted"/>
<dbReference type="SUPFAM" id="SSF55781">
    <property type="entry name" value="GAF domain-like"/>
    <property type="match status" value="1"/>
</dbReference>
<dbReference type="InterPro" id="IPR036388">
    <property type="entry name" value="WH-like_DNA-bd_sf"/>
</dbReference>
<gene>
    <name evidence="6" type="ORF">LVJ94_25500</name>
</gene>
<evidence type="ECO:0000313" key="6">
    <source>
        <dbReference type="EMBL" id="WXB10569.1"/>
    </source>
</evidence>
<reference evidence="6" key="1">
    <citation type="submission" date="2021-12" db="EMBL/GenBank/DDBJ databases">
        <title>Discovery of the Pendulisporaceae a myxobacterial family with distinct sporulation behavior and unique specialized metabolism.</title>
        <authorList>
            <person name="Garcia R."/>
            <person name="Popoff A."/>
            <person name="Bader C.D."/>
            <person name="Loehr J."/>
            <person name="Walesch S."/>
            <person name="Walt C."/>
            <person name="Boldt J."/>
            <person name="Bunk B."/>
            <person name="Haeckl F.J.F.P.J."/>
            <person name="Gunesch A.P."/>
            <person name="Birkelbach J."/>
            <person name="Nuebel U."/>
            <person name="Pietschmann T."/>
            <person name="Bach T."/>
            <person name="Mueller R."/>
        </authorList>
    </citation>
    <scope>NUCLEOTIDE SEQUENCE</scope>
    <source>
        <strain evidence="6">MSr11367</strain>
    </source>
</reference>
<dbReference type="SUPFAM" id="SSF46785">
    <property type="entry name" value="Winged helix' DNA-binding domain"/>
    <property type="match status" value="1"/>
</dbReference>
<evidence type="ECO:0000256" key="3">
    <source>
        <dbReference type="ARBA" id="ARBA00023163"/>
    </source>
</evidence>
<name>A0ABZ2LHZ1_9BACT</name>
<keyword evidence="3" id="KW-0804">Transcription</keyword>
<dbReference type="RefSeq" id="WP_394840244.1">
    <property type="nucleotide sequence ID" value="NZ_CP089929.1"/>
</dbReference>
<dbReference type="EMBL" id="CP089983">
    <property type="protein sequence ID" value="WXB10569.1"/>
    <property type="molecule type" value="Genomic_DNA"/>
</dbReference>
<dbReference type="InterPro" id="IPR036390">
    <property type="entry name" value="WH_DNA-bd_sf"/>
</dbReference>
<feature type="domain" description="IclR-ED" evidence="5">
    <location>
        <begin position="87"/>
        <end position="270"/>
    </location>
</feature>
<sequence>MTPKLSRLGNAAEDVTGAESPDFITSVARAFAVLRSFKPQERFVGVREIARRTGLPKSTIGRLCYTLTQLGYLEFLPAEEKYSLGIGVLSLAQHYLAGLDVRAVARPLMQELAEEVHSTVALAARDGDHMVFIEICHGHQLFRMSLDVGERVPRGTTALGRAGHVGLPEDERARVLASYLRGVPEPEWPKIQKGLRRAVEDYEKYGFVFSVSEWRNEVSAVGVPLIGNDGKLLSLSCFGPAPELPRERLLEEIGPKVAQLRDRIKAKMGG</sequence>
<evidence type="ECO:0000256" key="2">
    <source>
        <dbReference type="ARBA" id="ARBA00023125"/>
    </source>
</evidence>
<dbReference type="InterPro" id="IPR029016">
    <property type="entry name" value="GAF-like_dom_sf"/>
</dbReference>
<dbReference type="PROSITE" id="PS51078">
    <property type="entry name" value="ICLR_ED"/>
    <property type="match status" value="1"/>
</dbReference>
<protein>
    <submittedName>
        <fullName evidence="6">IclR family transcriptional regulator</fullName>
    </submittedName>
</protein>
<dbReference type="Pfam" id="PF01614">
    <property type="entry name" value="IclR_C"/>
    <property type="match status" value="1"/>
</dbReference>
<keyword evidence="1" id="KW-0805">Transcription regulation</keyword>
<accession>A0ABZ2LHZ1</accession>
<dbReference type="PROSITE" id="PS51077">
    <property type="entry name" value="HTH_ICLR"/>
    <property type="match status" value="1"/>
</dbReference>
<dbReference type="InterPro" id="IPR005471">
    <property type="entry name" value="Tscrpt_reg_IclR_N"/>
</dbReference>
<dbReference type="InterPro" id="IPR050707">
    <property type="entry name" value="HTH_MetabolicPath_Reg"/>
</dbReference>
<organism evidence="6 7">
    <name type="scientific">Pendulispora rubella</name>
    <dbReference type="NCBI Taxonomy" id="2741070"/>
    <lineage>
        <taxon>Bacteria</taxon>
        <taxon>Pseudomonadati</taxon>
        <taxon>Myxococcota</taxon>
        <taxon>Myxococcia</taxon>
        <taxon>Myxococcales</taxon>
        <taxon>Sorangiineae</taxon>
        <taxon>Pendulisporaceae</taxon>
        <taxon>Pendulispora</taxon>
    </lineage>
</organism>
<evidence type="ECO:0000313" key="7">
    <source>
        <dbReference type="Proteomes" id="UP001374803"/>
    </source>
</evidence>
<dbReference type="Gene3D" id="3.30.450.40">
    <property type="match status" value="1"/>
</dbReference>
<keyword evidence="7" id="KW-1185">Reference proteome</keyword>
<dbReference type="Pfam" id="PF09339">
    <property type="entry name" value="HTH_IclR"/>
    <property type="match status" value="1"/>
</dbReference>